<evidence type="ECO:0000313" key="2">
    <source>
        <dbReference type="EMBL" id="SDH21839.1"/>
    </source>
</evidence>
<accession>A0A1G8ALV2</accession>
<protein>
    <submittedName>
        <fullName evidence="2">Uncharacterized protein</fullName>
    </submittedName>
</protein>
<name>A0A1G8ALV2_9HYPH</name>
<dbReference type="Proteomes" id="UP000199495">
    <property type="component" value="Unassembled WGS sequence"/>
</dbReference>
<reference evidence="2 3" key="1">
    <citation type="submission" date="2016-10" db="EMBL/GenBank/DDBJ databases">
        <authorList>
            <person name="de Groot N.N."/>
        </authorList>
    </citation>
    <scope>NUCLEOTIDE SEQUENCE [LARGE SCALE GENOMIC DNA]</scope>
    <source>
        <strain evidence="2 3">CGMCC 1.10267</strain>
    </source>
</reference>
<organism evidence="2 3">
    <name type="scientific">Pelagibacterium luteolum</name>
    <dbReference type="NCBI Taxonomy" id="440168"/>
    <lineage>
        <taxon>Bacteria</taxon>
        <taxon>Pseudomonadati</taxon>
        <taxon>Pseudomonadota</taxon>
        <taxon>Alphaproteobacteria</taxon>
        <taxon>Hyphomicrobiales</taxon>
        <taxon>Devosiaceae</taxon>
        <taxon>Pelagibacterium</taxon>
    </lineage>
</organism>
<evidence type="ECO:0000313" key="3">
    <source>
        <dbReference type="Proteomes" id="UP000199495"/>
    </source>
</evidence>
<dbReference type="EMBL" id="FNCS01000033">
    <property type="protein sequence ID" value="SDH21839.1"/>
    <property type="molecule type" value="Genomic_DNA"/>
</dbReference>
<gene>
    <name evidence="2" type="ORF">SAMN04487974_1338</name>
</gene>
<feature type="region of interest" description="Disordered" evidence="1">
    <location>
        <begin position="47"/>
        <end position="67"/>
    </location>
</feature>
<proteinExistence type="predicted"/>
<evidence type="ECO:0000256" key="1">
    <source>
        <dbReference type="SAM" id="MobiDB-lite"/>
    </source>
</evidence>
<sequence length="67" mass="7413">MIFFRVEQMDRGSGPYIRRVSRSFTQLQEIFQDLEVDGVLVDIDLKDGPTGPKPPLGSRSAALTACS</sequence>
<dbReference type="AlphaFoldDB" id="A0A1G8ALV2"/>
<keyword evidence="3" id="KW-1185">Reference proteome</keyword>